<sequence length="60" mass="6938">MDVTRAQQIIDSEQRIDVQYEGASVWIDRVDAQNQTAQVHMESDPSDKITVEVQQLREVH</sequence>
<evidence type="ECO:0000313" key="5">
    <source>
        <dbReference type="Proteomes" id="UP001519343"/>
    </source>
</evidence>
<name>A0ABS4GRM4_9BACL</name>
<gene>
    <name evidence="4" type="ORF">J2Z37_002925</name>
</gene>
<dbReference type="InterPro" id="IPR012610">
    <property type="entry name" value="SASP_SspH"/>
</dbReference>
<protein>
    <submittedName>
        <fullName evidence="4">Small acid-soluble spore protein H (Minor)</fullName>
    </submittedName>
</protein>
<comment type="caution">
    <text evidence="4">The sequence shown here is derived from an EMBL/GenBank/DDBJ whole genome shotgun (WGS) entry which is preliminary data.</text>
</comment>
<evidence type="ECO:0000256" key="1">
    <source>
        <dbReference type="ARBA" id="ARBA00004288"/>
    </source>
</evidence>
<dbReference type="NCBIfam" id="TIGR02861">
    <property type="entry name" value="SASP_H"/>
    <property type="match status" value="1"/>
</dbReference>
<accession>A0ABS4GRM4</accession>
<evidence type="ECO:0000256" key="3">
    <source>
        <dbReference type="ARBA" id="ARBA00022969"/>
    </source>
</evidence>
<dbReference type="HAMAP" id="MF_00667">
    <property type="entry name" value="SspH"/>
    <property type="match status" value="1"/>
</dbReference>
<dbReference type="EMBL" id="JAGGKT010000008">
    <property type="protein sequence ID" value="MBP1932914.1"/>
    <property type="molecule type" value="Genomic_DNA"/>
</dbReference>
<keyword evidence="5" id="KW-1185">Reference proteome</keyword>
<comment type="similarity">
    <text evidence="2">Belongs to the SspH family.</text>
</comment>
<evidence type="ECO:0000313" key="4">
    <source>
        <dbReference type="EMBL" id="MBP1932914.1"/>
    </source>
</evidence>
<keyword evidence="3" id="KW-0749">Sporulation</keyword>
<dbReference type="RefSeq" id="WP_209810941.1">
    <property type="nucleotide sequence ID" value="NZ_JAGGKT010000008.1"/>
</dbReference>
<dbReference type="Pfam" id="PF08141">
    <property type="entry name" value="SspH"/>
    <property type="match status" value="1"/>
</dbReference>
<organism evidence="4 5">
    <name type="scientific">Ammoniphilus resinae</name>
    <dbReference type="NCBI Taxonomy" id="861532"/>
    <lineage>
        <taxon>Bacteria</taxon>
        <taxon>Bacillati</taxon>
        <taxon>Bacillota</taxon>
        <taxon>Bacilli</taxon>
        <taxon>Bacillales</taxon>
        <taxon>Paenibacillaceae</taxon>
        <taxon>Aneurinibacillus group</taxon>
        <taxon>Ammoniphilus</taxon>
    </lineage>
</organism>
<dbReference type="Proteomes" id="UP001519343">
    <property type="component" value="Unassembled WGS sequence"/>
</dbReference>
<reference evidence="4 5" key="1">
    <citation type="submission" date="2021-03" db="EMBL/GenBank/DDBJ databases">
        <title>Genomic Encyclopedia of Type Strains, Phase IV (KMG-IV): sequencing the most valuable type-strain genomes for metagenomic binning, comparative biology and taxonomic classification.</title>
        <authorList>
            <person name="Goeker M."/>
        </authorList>
    </citation>
    <scope>NUCLEOTIDE SEQUENCE [LARGE SCALE GENOMIC DNA]</scope>
    <source>
        <strain evidence="4 5">DSM 24738</strain>
    </source>
</reference>
<proteinExistence type="inferred from homology"/>
<comment type="subcellular location">
    <subcellularLocation>
        <location evidence="1">Spore core</location>
    </subcellularLocation>
</comment>
<evidence type="ECO:0000256" key="2">
    <source>
        <dbReference type="ARBA" id="ARBA00006573"/>
    </source>
</evidence>